<gene>
    <name evidence="1" type="ORF">PFISCL1PPCAC_805</name>
</gene>
<evidence type="ECO:0000313" key="2">
    <source>
        <dbReference type="Proteomes" id="UP001432322"/>
    </source>
</evidence>
<comment type="caution">
    <text evidence="1">The sequence shown here is derived from an EMBL/GenBank/DDBJ whole genome shotgun (WGS) entry which is preliminary data.</text>
</comment>
<keyword evidence="2" id="KW-1185">Reference proteome</keyword>
<dbReference type="AlphaFoldDB" id="A0AAV5UTF8"/>
<feature type="non-terminal residue" evidence="1">
    <location>
        <position position="1"/>
    </location>
</feature>
<dbReference type="Proteomes" id="UP001432322">
    <property type="component" value="Unassembled WGS sequence"/>
</dbReference>
<accession>A0AAV5UTF8</accession>
<sequence>VMVADEGQSPPGTNILYSAYTTTVVPGEYFYCSSLVQTCGASIPLYLYYNSRTDDYQVRGLSDENDDEGAQLANQGRPICYLFPPVTTTTSTSTYSVSFATLYYKYHFCLEFIVPIQQN</sequence>
<evidence type="ECO:0000313" key="1">
    <source>
        <dbReference type="EMBL" id="GMT09508.1"/>
    </source>
</evidence>
<proteinExistence type="predicted"/>
<name>A0AAV5UTF8_9BILA</name>
<reference evidence="1" key="1">
    <citation type="submission" date="2023-10" db="EMBL/GenBank/DDBJ databases">
        <title>Genome assembly of Pristionchus species.</title>
        <authorList>
            <person name="Yoshida K."/>
            <person name="Sommer R.J."/>
        </authorList>
    </citation>
    <scope>NUCLEOTIDE SEQUENCE</scope>
    <source>
        <strain evidence="1">RS5133</strain>
    </source>
</reference>
<dbReference type="EMBL" id="BTSY01000001">
    <property type="protein sequence ID" value="GMT09508.1"/>
    <property type="molecule type" value="Genomic_DNA"/>
</dbReference>
<protein>
    <submittedName>
        <fullName evidence="1">Uncharacterized protein</fullName>
    </submittedName>
</protein>
<organism evidence="1 2">
    <name type="scientific">Pristionchus fissidentatus</name>
    <dbReference type="NCBI Taxonomy" id="1538716"/>
    <lineage>
        <taxon>Eukaryota</taxon>
        <taxon>Metazoa</taxon>
        <taxon>Ecdysozoa</taxon>
        <taxon>Nematoda</taxon>
        <taxon>Chromadorea</taxon>
        <taxon>Rhabditida</taxon>
        <taxon>Rhabditina</taxon>
        <taxon>Diplogasteromorpha</taxon>
        <taxon>Diplogasteroidea</taxon>
        <taxon>Neodiplogasteridae</taxon>
        <taxon>Pristionchus</taxon>
    </lineage>
</organism>